<dbReference type="HAMAP" id="MF_00009">
    <property type="entry name" value="Endoribonucl_YbeY"/>
    <property type="match status" value="1"/>
</dbReference>
<dbReference type="EC" id="3.1.-.-" evidence="7"/>
<evidence type="ECO:0000256" key="6">
    <source>
        <dbReference type="ARBA" id="ARBA00022833"/>
    </source>
</evidence>
<dbReference type="EMBL" id="CP010725">
    <property type="protein sequence ID" value="AUQ97871.1"/>
    <property type="molecule type" value="Genomic_DNA"/>
</dbReference>
<comment type="subcellular location">
    <subcellularLocation>
        <location evidence="7">Cytoplasm</location>
    </subcellularLocation>
</comment>
<dbReference type="InterPro" id="IPR023091">
    <property type="entry name" value="MetalPrtase_cat_dom_sf_prd"/>
</dbReference>
<feature type="region of interest" description="Disordered" evidence="8">
    <location>
        <begin position="71"/>
        <end position="91"/>
    </location>
</feature>
<evidence type="ECO:0000256" key="5">
    <source>
        <dbReference type="ARBA" id="ARBA00022801"/>
    </source>
</evidence>
<feature type="binding site" evidence="7">
    <location>
        <position position="132"/>
    </location>
    <ligand>
        <name>Zn(2+)</name>
        <dbReference type="ChEBI" id="CHEBI:29105"/>
        <note>catalytic</note>
    </ligand>
</feature>
<feature type="binding site" evidence="7">
    <location>
        <position position="138"/>
    </location>
    <ligand>
        <name>Zn(2+)</name>
        <dbReference type="ChEBI" id="CHEBI:29105"/>
        <note>catalytic</note>
    </ligand>
</feature>
<evidence type="ECO:0000256" key="3">
    <source>
        <dbReference type="ARBA" id="ARBA00022723"/>
    </source>
</evidence>
<proteinExistence type="inferred from homology"/>
<dbReference type="SUPFAM" id="SSF55486">
    <property type="entry name" value="Metalloproteases ('zincins'), catalytic domain"/>
    <property type="match status" value="1"/>
</dbReference>
<gene>
    <name evidence="7" type="primary">ybeY</name>
    <name evidence="9" type="ORF">PhaeoP88_00469</name>
</gene>
<accession>A0A2I7K5I9</accession>
<protein>
    <recommendedName>
        <fullName evidence="7">Endoribonuclease YbeY</fullName>
        <ecNumber evidence="7">3.1.-.-</ecNumber>
    </recommendedName>
</protein>
<keyword evidence="7" id="KW-0698">rRNA processing</keyword>
<evidence type="ECO:0000256" key="4">
    <source>
        <dbReference type="ARBA" id="ARBA00022759"/>
    </source>
</evidence>
<dbReference type="GO" id="GO:0005737">
    <property type="term" value="C:cytoplasm"/>
    <property type="evidence" value="ECO:0007669"/>
    <property type="project" value="UniProtKB-SubCell"/>
</dbReference>
<dbReference type="GO" id="GO:0008270">
    <property type="term" value="F:zinc ion binding"/>
    <property type="evidence" value="ECO:0007669"/>
    <property type="project" value="UniProtKB-UniRule"/>
</dbReference>
<keyword evidence="3 7" id="KW-0479">Metal-binding</keyword>
<dbReference type="Proteomes" id="UP000236447">
    <property type="component" value="Chromosome"/>
</dbReference>
<comment type="function">
    <text evidence="7">Single strand-specific metallo-endoribonuclease involved in late-stage 70S ribosome quality control and in maturation of the 3' terminus of the 16S rRNA.</text>
</comment>
<dbReference type="PANTHER" id="PTHR46986:SF1">
    <property type="entry name" value="ENDORIBONUCLEASE YBEY, CHLOROPLASTIC"/>
    <property type="match status" value="1"/>
</dbReference>
<comment type="cofactor">
    <cofactor evidence="7">
        <name>Zn(2+)</name>
        <dbReference type="ChEBI" id="CHEBI:29105"/>
    </cofactor>
    <text evidence="7">Binds 1 zinc ion.</text>
</comment>
<dbReference type="GO" id="GO:0006364">
    <property type="term" value="P:rRNA processing"/>
    <property type="evidence" value="ECO:0007669"/>
    <property type="project" value="UniProtKB-UniRule"/>
</dbReference>
<evidence type="ECO:0000313" key="9">
    <source>
        <dbReference type="EMBL" id="AUQ97871.1"/>
    </source>
</evidence>
<reference evidence="9 10" key="1">
    <citation type="journal article" date="2017" name="Front. Microbiol.">
        <title>Phaeobacter piscinae sp. nov., a species of the Roseobacter group and potential aquaculture probiont.</title>
        <authorList>
            <person name="Sonnenschein E.C."/>
            <person name="Phippen C.B.W."/>
            <person name="Nielsen K.F."/>
            <person name="Mateiu R.V."/>
            <person name="Melchiorsen J."/>
            <person name="Gram L."/>
            <person name="Overmann J."/>
            <person name="Freese H.M."/>
        </authorList>
    </citation>
    <scope>NUCLEOTIDE SEQUENCE [LARGE SCALE GENOMIC DNA]</scope>
    <source>
        <strain evidence="9 10">P88</strain>
    </source>
</reference>
<dbReference type="PROSITE" id="PS01306">
    <property type="entry name" value="UPF0054"/>
    <property type="match status" value="1"/>
</dbReference>
<dbReference type="InterPro" id="IPR002036">
    <property type="entry name" value="YbeY"/>
</dbReference>
<dbReference type="RefSeq" id="WP_102882994.1">
    <property type="nucleotide sequence ID" value="NZ_CP010725.1"/>
</dbReference>
<evidence type="ECO:0000256" key="8">
    <source>
        <dbReference type="SAM" id="MobiDB-lite"/>
    </source>
</evidence>
<reference evidence="9 10" key="2">
    <citation type="journal article" date="2017" name="Genome Biol. Evol.">
        <title>Trajectories and Drivers of Genome Evolution in Surface-Associated Marine Phaeobacter.</title>
        <authorList>
            <person name="Freese H.M."/>
            <person name="Sikorski J."/>
            <person name="Bunk B."/>
            <person name="Scheuner C."/>
            <person name="Meier-Kolthoff J.P."/>
            <person name="Sproer C."/>
            <person name="Gram L."/>
            <person name="Overmann J."/>
        </authorList>
    </citation>
    <scope>NUCLEOTIDE SEQUENCE [LARGE SCALE GENOMIC DNA]</scope>
    <source>
        <strain evidence="9 10">P88</strain>
    </source>
</reference>
<keyword evidence="7" id="KW-0690">Ribosome biogenesis</keyword>
<comment type="similarity">
    <text evidence="1 7">Belongs to the endoribonuclease YbeY family.</text>
</comment>
<evidence type="ECO:0000256" key="1">
    <source>
        <dbReference type="ARBA" id="ARBA00010875"/>
    </source>
</evidence>
<dbReference type="NCBIfam" id="TIGR00043">
    <property type="entry name" value="rRNA maturation RNase YbeY"/>
    <property type="match status" value="1"/>
</dbReference>
<keyword evidence="5 7" id="KW-0378">Hydrolase</keyword>
<keyword evidence="4 7" id="KW-0255">Endonuclease</keyword>
<dbReference type="GO" id="GO:0004222">
    <property type="term" value="F:metalloendopeptidase activity"/>
    <property type="evidence" value="ECO:0007669"/>
    <property type="project" value="InterPro"/>
</dbReference>
<dbReference type="GO" id="GO:0004521">
    <property type="term" value="F:RNA endonuclease activity"/>
    <property type="evidence" value="ECO:0007669"/>
    <property type="project" value="UniProtKB-UniRule"/>
</dbReference>
<sequence>MTLDISIEDTRWQDADLTTHAVQAIHAVLGHFGLDADDCELSLLACDDARIMELNTEFRQKAKPTNVLSWPAEDLSSEEAGDEPPLPEADFTGEIPLGDIAIAYETCAREAEDAGKPLADHLRHLIVHGVLHLLGYDHIRDPDATLMERLEVQILGKLGIDDPYTLDDSPNHGRIG</sequence>
<evidence type="ECO:0000256" key="2">
    <source>
        <dbReference type="ARBA" id="ARBA00022722"/>
    </source>
</evidence>
<feature type="binding site" evidence="7">
    <location>
        <position position="128"/>
    </location>
    <ligand>
        <name>Zn(2+)</name>
        <dbReference type="ChEBI" id="CHEBI:29105"/>
        <note>catalytic</note>
    </ligand>
</feature>
<dbReference type="AlphaFoldDB" id="A0A2I7K5I9"/>
<name>A0A2I7K5I9_9RHOB</name>
<keyword evidence="7" id="KW-0963">Cytoplasm</keyword>
<dbReference type="Pfam" id="PF02130">
    <property type="entry name" value="YbeY"/>
    <property type="match status" value="1"/>
</dbReference>
<keyword evidence="2 7" id="KW-0540">Nuclease</keyword>
<dbReference type="InterPro" id="IPR020549">
    <property type="entry name" value="YbeY_CS"/>
</dbReference>
<organism evidence="9 10">
    <name type="scientific">Phaeobacter inhibens</name>
    <dbReference type="NCBI Taxonomy" id="221822"/>
    <lineage>
        <taxon>Bacteria</taxon>
        <taxon>Pseudomonadati</taxon>
        <taxon>Pseudomonadota</taxon>
        <taxon>Alphaproteobacteria</taxon>
        <taxon>Rhodobacterales</taxon>
        <taxon>Roseobacteraceae</taxon>
        <taxon>Phaeobacter</taxon>
    </lineage>
</organism>
<keyword evidence="6 7" id="KW-0862">Zinc</keyword>
<evidence type="ECO:0000256" key="7">
    <source>
        <dbReference type="HAMAP-Rule" id="MF_00009"/>
    </source>
</evidence>
<evidence type="ECO:0000313" key="10">
    <source>
        <dbReference type="Proteomes" id="UP000236447"/>
    </source>
</evidence>
<dbReference type="PANTHER" id="PTHR46986">
    <property type="entry name" value="ENDORIBONUCLEASE YBEY, CHLOROPLASTIC"/>
    <property type="match status" value="1"/>
</dbReference>
<dbReference type="Gene3D" id="3.40.390.30">
    <property type="entry name" value="Metalloproteases ('zincins'), catalytic domain"/>
    <property type="match status" value="1"/>
</dbReference>